<evidence type="ECO:0000256" key="1">
    <source>
        <dbReference type="ARBA" id="ARBA00006269"/>
    </source>
</evidence>
<dbReference type="OrthoDB" id="484161at2759"/>
<keyword evidence="2" id="KW-0547">Nucleotide-binding</keyword>
<keyword evidence="3" id="KW-0067">ATP-binding</keyword>
<evidence type="ECO:0000259" key="6">
    <source>
        <dbReference type="Pfam" id="PF13191"/>
    </source>
</evidence>
<protein>
    <submittedName>
        <fullName evidence="9">Origin recognition complex subunit 5 C-terminal domain-containing protein</fullName>
    </submittedName>
</protein>
<dbReference type="GO" id="GO:0005664">
    <property type="term" value="C:nuclear origin of replication recognition complex"/>
    <property type="evidence" value="ECO:0007669"/>
    <property type="project" value="TreeGrafter"/>
</dbReference>
<name>A0A9P1BKH2_9DINO</name>
<dbReference type="Gene3D" id="3.40.50.300">
    <property type="entry name" value="P-loop containing nucleotide triphosphate hydrolases"/>
    <property type="match status" value="1"/>
</dbReference>
<evidence type="ECO:0000259" key="7">
    <source>
        <dbReference type="Pfam" id="PF14630"/>
    </source>
</evidence>
<evidence type="ECO:0000256" key="2">
    <source>
        <dbReference type="ARBA" id="ARBA00022741"/>
    </source>
</evidence>
<feature type="domain" description="Orc1-like AAA ATPase" evidence="6">
    <location>
        <begin position="147"/>
        <end position="261"/>
    </location>
</feature>
<evidence type="ECO:0000256" key="5">
    <source>
        <dbReference type="SAM" id="MobiDB-lite"/>
    </source>
</evidence>
<dbReference type="PANTHER" id="PTHR12705:SF0">
    <property type="entry name" value="ORIGIN RECOGNITION COMPLEX SUBUNIT 5"/>
    <property type="match status" value="1"/>
</dbReference>
<dbReference type="Pfam" id="PF13191">
    <property type="entry name" value="AAA_16"/>
    <property type="match status" value="1"/>
</dbReference>
<reference evidence="8" key="1">
    <citation type="submission" date="2022-10" db="EMBL/GenBank/DDBJ databases">
        <authorList>
            <person name="Chen Y."/>
            <person name="Dougan E. K."/>
            <person name="Chan C."/>
            <person name="Rhodes N."/>
            <person name="Thang M."/>
        </authorList>
    </citation>
    <scope>NUCLEOTIDE SEQUENCE</scope>
</reference>
<dbReference type="GO" id="GO:0006270">
    <property type="term" value="P:DNA replication initiation"/>
    <property type="evidence" value="ECO:0007669"/>
    <property type="project" value="TreeGrafter"/>
</dbReference>
<dbReference type="InterPro" id="IPR020796">
    <property type="entry name" value="ORC5"/>
</dbReference>
<reference evidence="9 10" key="2">
    <citation type="submission" date="2024-05" db="EMBL/GenBank/DDBJ databases">
        <authorList>
            <person name="Chen Y."/>
            <person name="Shah S."/>
            <person name="Dougan E. K."/>
            <person name="Thang M."/>
            <person name="Chan C."/>
        </authorList>
    </citation>
    <scope>NUCLEOTIDE SEQUENCE [LARGE SCALE GENOMIC DNA]</scope>
</reference>
<evidence type="ECO:0000313" key="10">
    <source>
        <dbReference type="Proteomes" id="UP001152797"/>
    </source>
</evidence>
<dbReference type="InterPro" id="IPR027417">
    <property type="entry name" value="P-loop_NTPase"/>
</dbReference>
<keyword evidence="4" id="KW-0175">Coiled coil</keyword>
<organism evidence="8">
    <name type="scientific">Cladocopium goreaui</name>
    <dbReference type="NCBI Taxonomy" id="2562237"/>
    <lineage>
        <taxon>Eukaryota</taxon>
        <taxon>Sar</taxon>
        <taxon>Alveolata</taxon>
        <taxon>Dinophyceae</taxon>
        <taxon>Suessiales</taxon>
        <taxon>Symbiodiniaceae</taxon>
        <taxon>Cladocopium</taxon>
    </lineage>
</organism>
<comment type="similarity">
    <text evidence="1">Belongs to the ORC5 family.</text>
</comment>
<evidence type="ECO:0000256" key="3">
    <source>
        <dbReference type="ARBA" id="ARBA00022840"/>
    </source>
</evidence>
<dbReference type="AlphaFoldDB" id="A0A9P1BKH2"/>
<evidence type="ECO:0000313" key="8">
    <source>
        <dbReference type="EMBL" id="CAI3974093.1"/>
    </source>
</evidence>
<dbReference type="PANTHER" id="PTHR12705">
    <property type="entry name" value="ORIGIN RECOGNITION COMPLEX SUBUNIT 5"/>
    <property type="match status" value="1"/>
</dbReference>
<dbReference type="EMBL" id="CAMXCT020000114">
    <property type="protein sequence ID" value="CAL1127468.1"/>
    <property type="molecule type" value="Genomic_DNA"/>
</dbReference>
<evidence type="ECO:0000256" key="4">
    <source>
        <dbReference type="SAM" id="Coils"/>
    </source>
</evidence>
<comment type="caution">
    <text evidence="8">The sequence shown here is derived from an EMBL/GenBank/DDBJ whole genome shotgun (WGS) entry which is preliminary data.</text>
</comment>
<evidence type="ECO:0000313" key="9">
    <source>
        <dbReference type="EMBL" id="CAL4761405.1"/>
    </source>
</evidence>
<dbReference type="EMBL" id="CAMXCT030000114">
    <property type="protein sequence ID" value="CAL4761405.1"/>
    <property type="molecule type" value="Genomic_DNA"/>
</dbReference>
<accession>A0A9P1BKH2</accession>
<dbReference type="InterPro" id="IPR047088">
    <property type="entry name" value="ORC5_C"/>
</dbReference>
<dbReference type="EMBL" id="CAMXCT010000114">
    <property type="protein sequence ID" value="CAI3974093.1"/>
    <property type="molecule type" value="Genomic_DNA"/>
</dbReference>
<gene>
    <name evidence="8" type="ORF">C1SCF055_LOCUS2525</name>
</gene>
<dbReference type="Proteomes" id="UP001152797">
    <property type="component" value="Unassembled WGS sequence"/>
</dbReference>
<sequence>MALESPEGLGASDTPVRRRKRIDWSNVSGEKLKRPRTILDETDELGKSVDKDVSILIENKPLEKPKKEVQAQTACAAVEKDAKDLKAPEPKVEPSKDAGLPSLNDLPSKSQDALRPLLQRYGEARHKEVFALHTFLGDGQARSSCLRRRCGCALHVWGPAGVGKTEVVTGYLKELGHKYIFLNCYCILSQADLHRKLVMGTMRLAEEAQRAADSKLERFESKLPQQLRAIDRLEAALKAPIAELRRLECSQVLLVLDHVEELIGRIGLPAFELVLALPEVLSYGDMLVPITISRVPLKSLGLRSTREPPHVGFEPYSDSNTLQLLLRHFTKKGGRDIETLNFVIYGLQKMAVPFVGWNLGLLIEVVEMVLDAMPAGAKHDAAVLQPLIEEACRRRVGFVHKPMKDPEAKLIKVSQTMSKAEMRLVLAAYLASRVCKQDDRQLFLGRSTRRKRAVMVRQKDNALPAHVKQPNVVTIPRLLATYHHLARQPRLMGSNIFQALTKLKEAGLVRFVGEKNFKMDKDLKVVCRAELPLAQACAATLNVDLTEYLCK</sequence>
<dbReference type="SUPFAM" id="SSF52540">
    <property type="entry name" value="P-loop containing nucleoside triphosphate hydrolases"/>
    <property type="match status" value="1"/>
</dbReference>
<dbReference type="InterPro" id="IPR041664">
    <property type="entry name" value="AAA_16"/>
</dbReference>
<feature type="compositionally biased region" description="Basic and acidic residues" evidence="5">
    <location>
        <begin position="79"/>
        <end position="96"/>
    </location>
</feature>
<feature type="region of interest" description="Disordered" evidence="5">
    <location>
        <begin position="1"/>
        <end position="27"/>
    </location>
</feature>
<dbReference type="Pfam" id="PF14630">
    <property type="entry name" value="ORC5_C"/>
    <property type="match status" value="1"/>
</dbReference>
<feature type="coiled-coil region" evidence="4">
    <location>
        <begin position="202"/>
        <end position="236"/>
    </location>
</feature>
<dbReference type="GO" id="GO:0003688">
    <property type="term" value="F:DNA replication origin binding"/>
    <property type="evidence" value="ECO:0007669"/>
    <property type="project" value="TreeGrafter"/>
</dbReference>
<feature type="domain" description="Origin recognition complex subunit 5 C-terminal" evidence="7">
    <location>
        <begin position="423"/>
        <end position="549"/>
    </location>
</feature>
<proteinExistence type="inferred from homology"/>
<keyword evidence="10" id="KW-1185">Reference proteome</keyword>
<feature type="region of interest" description="Disordered" evidence="5">
    <location>
        <begin position="79"/>
        <end position="109"/>
    </location>
</feature>